<name>A0ABT9CU87_9PSED</name>
<reference evidence="3 4" key="1">
    <citation type="submission" date="2023-07" db="EMBL/GenBank/DDBJ databases">
        <title>Identification of four novel Pseudomonas species associated with bacterial leaf spot of cucurbits.</title>
        <authorList>
            <person name="Fullem K.R."/>
        </authorList>
    </citation>
    <scope>NUCLEOTIDE SEQUENCE [LARGE SCALE GENOMIC DNA]</scope>
    <source>
        <strain evidence="3 4">KFB 138</strain>
    </source>
</reference>
<dbReference type="InterPro" id="IPR013762">
    <property type="entry name" value="Integrase-like_cat_sf"/>
</dbReference>
<dbReference type="Proteomes" id="UP001223016">
    <property type="component" value="Unassembled WGS sequence"/>
</dbReference>
<dbReference type="EMBL" id="JAUQOO010000017">
    <property type="protein sequence ID" value="MDO7929056.1"/>
    <property type="molecule type" value="Genomic_DNA"/>
</dbReference>
<dbReference type="SUPFAM" id="SSF56349">
    <property type="entry name" value="DNA breaking-rejoining enzymes"/>
    <property type="match status" value="1"/>
</dbReference>
<dbReference type="CDD" id="cd00397">
    <property type="entry name" value="DNA_BRE_C"/>
    <property type="match status" value="1"/>
</dbReference>
<keyword evidence="4" id="KW-1185">Reference proteome</keyword>
<evidence type="ECO:0000256" key="1">
    <source>
        <dbReference type="ARBA" id="ARBA00023172"/>
    </source>
</evidence>
<evidence type="ECO:0000313" key="4">
    <source>
        <dbReference type="Proteomes" id="UP001223016"/>
    </source>
</evidence>
<evidence type="ECO:0000259" key="2">
    <source>
        <dbReference type="PROSITE" id="PS51898"/>
    </source>
</evidence>
<evidence type="ECO:0000313" key="3">
    <source>
        <dbReference type="EMBL" id="MDO7929056.1"/>
    </source>
</evidence>
<comment type="caution">
    <text evidence="3">The sequence shown here is derived from an EMBL/GenBank/DDBJ whole genome shotgun (WGS) entry which is preliminary data.</text>
</comment>
<dbReference type="InterPro" id="IPR002104">
    <property type="entry name" value="Integrase_catalytic"/>
</dbReference>
<proteinExistence type="predicted"/>
<dbReference type="PROSITE" id="PS51898">
    <property type="entry name" value="TYR_RECOMBINASE"/>
    <property type="match status" value="1"/>
</dbReference>
<dbReference type="RefSeq" id="WP_304575551.1">
    <property type="nucleotide sequence ID" value="NZ_JAUQOO010000017.1"/>
</dbReference>
<gene>
    <name evidence="3" type="ORF">Q6A51_19920</name>
</gene>
<organism evidence="3 4">
    <name type="scientific">Pseudomonas serbiensis</name>
    <dbReference type="NCBI Taxonomy" id="3064350"/>
    <lineage>
        <taxon>Bacteria</taxon>
        <taxon>Pseudomonadati</taxon>
        <taxon>Pseudomonadota</taxon>
        <taxon>Gammaproteobacteria</taxon>
        <taxon>Pseudomonadales</taxon>
        <taxon>Pseudomonadaceae</taxon>
        <taxon>Pseudomonas</taxon>
    </lineage>
</organism>
<feature type="domain" description="Tyr recombinase" evidence="2">
    <location>
        <begin position="192"/>
        <end position="422"/>
    </location>
</feature>
<dbReference type="Gene3D" id="1.10.443.10">
    <property type="entry name" value="Intergrase catalytic core"/>
    <property type="match status" value="1"/>
</dbReference>
<sequence>MSADLIKTRRVVKNVTLFSHYSLNRLAVKEADNLTFLYWPNGRPCHLANLYMISLRNRVSMGRRSGLARRGKGGGTIGGYAHKINRLLKFAFDLGIDLTDLNDGLFSDFIEDLRLEKSKRYTSELARNENTLHDIGSACLYFLEFIGSLFENDRFVAKNGIIKAYQEKVKNPAGYDTFVWRHHSFSSGEAGEKRKPIDQRTVKDLRETANKLPTSDHIAARTQLILSMLENLGCRRTELAEVLVESVLEAMAMKFPSLKMITLKRGKPHVRTVPVTRMLLNEVYNYIELYRIEIIDRCLKGKDHGFLLVAETTGQPYSPDSITNEIRLLRKKANISEPATAHLFRHAFITNLFVLMIERHRFKDEGSFKNQFISDTFFKHQILQLTGQKTLAALDTYINIAFARVNNYTASVSAADLLRIHQQFDDYFDRLLSDYTDGRMSKENFYSALAKLRSARDSDYEGAEQLEIRFRDGTSGTLFPE</sequence>
<keyword evidence="1" id="KW-0233">DNA recombination</keyword>
<accession>A0ABT9CU87</accession>
<dbReference type="InterPro" id="IPR011010">
    <property type="entry name" value="DNA_brk_join_enz"/>
</dbReference>
<dbReference type="Pfam" id="PF00589">
    <property type="entry name" value="Phage_integrase"/>
    <property type="match status" value="1"/>
</dbReference>
<protein>
    <submittedName>
        <fullName evidence="3">Site-specific integrase</fullName>
    </submittedName>
</protein>